<gene>
    <name evidence="2" type="ORF">DKT69_20300</name>
</gene>
<name>A0A317DKW5_9ACTN</name>
<dbReference type="GO" id="GO:0032259">
    <property type="term" value="P:methylation"/>
    <property type="evidence" value="ECO:0007669"/>
    <property type="project" value="UniProtKB-KW"/>
</dbReference>
<dbReference type="GO" id="GO:0008757">
    <property type="term" value="F:S-adenosylmethionine-dependent methyltransferase activity"/>
    <property type="evidence" value="ECO:0007669"/>
    <property type="project" value="InterPro"/>
</dbReference>
<keyword evidence="2" id="KW-0808">Transferase</keyword>
<evidence type="ECO:0000313" key="2">
    <source>
        <dbReference type="EMBL" id="PWR13565.1"/>
    </source>
</evidence>
<dbReference type="PANTHER" id="PTHR43591:SF78">
    <property type="entry name" value="SLR0407 PROTEIN"/>
    <property type="match status" value="1"/>
</dbReference>
<protein>
    <submittedName>
        <fullName evidence="2">SAM-dependent methyltransferase</fullName>
    </submittedName>
</protein>
<dbReference type="InterPro" id="IPR013216">
    <property type="entry name" value="Methyltransf_11"/>
</dbReference>
<dbReference type="Pfam" id="PF08241">
    <property type="entry name" value="Methyltransf_11"/>
    <property type="match status" value="1"/>
</dbReference>
<dbReference type="AlphaFoldDB" id="A0A317DKW5"/>
<keyword evidence="2" id="KW-0489">Methyltransferase</keyword>
<accession>A0A317DKW5</accession>
<evidence type="ECO:0000259" key="1">
    <source>
        <dbReference type="Pfam" id="PF08241"/>
    </source>
</evidence>
<dbReference type="OrthoDB" id="3636702at2"/>
<dbReference type="EMBL" id="QGKS01000260">
    <property type="protein sequence ID" value="PWR13565.1"/>
    <property type="molecule type" value="Genomic_DNA"/>
</dbReference>
<dbReference type="Proteomes" id="UP000246050">
    <property type="component" value="Unassembled WGS sequence"/>
</dbReference>
<dbReference type="CDD" id="cd02440">
    <property type="entry name" value="AdoMet_MTases"/>
    <property type="match status" value="1"/>
</dbReference>
<organism evidence="2 3">
    <name type="scientific">Micromonospora sicca</name>
    <dbReference type="NCBI Taxonomy" id="2202420"/>
    <lineage>
        <taxon>Bacteria</taxon>
        <taxon>Bacillati</taxon>
        <taxon>Actinomycetota</taxon>
        <taxon>Actinomycetes</taxon>
        <taxon>Micromonosporales</taxon>
        <taxon>Micromonosporaceae</taxon>
        <taxon>Micromonospora</taxon>
    </lineage>
</organism>
<evidence type="ECO:0000313" key="3">
    <source>
        <dbReference type="Proteomes" id="UP000246050"/>
    </source>
</evidence>
<dbReference type="InterPro" id="IPR029063">
    <property type="entry name" value="SAM-dependent_MTases_sf"/>
</dbReference>
<proteinExistence type="predicted"/>
<comment type="caution">
    <text evidence="2">The sequence shown here is derived from an EMBL/GenBank/DDBJ whole genome shotgun (WGS) entry which is preliminary data.</text>
</comment>
<dbReference type="Gene3D" id="3.40.50.150">
    <property type="entry name" value="Vaccinia Virus protein VP39"/>
    <property type="match status" value="1"/>
</dbReference>
<sequence>MSTLSRRLISMSMQHNTAQPASGTDRLIRLLDAADALPAAAALRARSYDLLQLTASCAVVDVGCGTGRAVAELAARGVRPIGVDRDERMIAVARARLPQADLRLGDAYQLPLPDGSVNGYRADKVLHELDDPSRALAEARRVLAPGSRIVLIGQDWDTIVIDSDDPALTRTIVHARADTIPAPRAARRYRNLLMEAGFLRPDVEVRTGVFTDATMLPMLAGFADAGRTTGAVTGDQADAWVTDQRRRAANDRLFLALPLFVASARRP</sequence>
<dbReference type="SUPFAM" id="SSF53335">
    <property type="entry name" value="S-adenosyl-L-methionine-dependent methyltransferases"/>
    <property type="match status" value="1"/>
</dbReference>
<reference evidence="2 3" key="1">
    <citation type="submission" date="2018-05" db="EMBL/GenBank/DDBJ databases">
        <title>Micromonosporas from Atacama Desert.</title>
        <authorList>
            <person name="Carro L."/>
            <person name="Golinska P."/>
            <person name="Klenk H.-P."/>
            <person name="Goodfellow M."/>
        </authorList>
    </citation>
    <scope>NUCLEOTIDE SEQUENCE [LARGE SCALE GENOMIC DNA]</scope>
    <source>
        <strain evidence="2 3">4G51</strain>
    </source>
</reference>
<feature type="domain" description="Methyltransferase type 11" evidence="1">
    <location>
        <begin position="60"/>
        <end position="150"/>
    </location>
</feature>
<dbReference type="PANTHER" id="PTHR43591">
    <property type="entry name" value="METHYLTRANSFERASE"/>
    <property type="match status" value="1"/>
</dbReference>